<organism evidence="1 2">
    <name type="scientific">Racocetra persica</name>
    <dbReference type="NCBI Taxonomy" id="160502"/>
    <lineage>
        <taxon>Eukaryota</taxon>
        <taxon>Fungi</taxon>
        <taxon>Fungi incertae sedis</taxon>
        <taxon>Mucoromycota</taxon>
        <taxon>Glomeromycotina</taxon>
        <taxon>Glomeromycetes</taxon>
        <taxon>Diversisporales</taxon>
        <taxon>Gigasporaceae</taxon>
        <taxon>Racocetra</taxon>
    </lineage>
</organism>
<accession>A0ACA9MSN9</accession>
<evidence type="ECO:0000313" key="2">
    <source>
        <dbReference type="Proteomes" id="UP000789920"/>
    </source>
</evidence>
<dbReference type="EMBL" id="CAJVQC010009851">
    <property type="protein sequence ID" value="CAG8609816.1"/>
    <property type="molecule type" value="Genomic_DNA"/>
</dbReference>
<dbReference type="Proteomes" id="UP000789920">
    <property type="component" value="Unassembled WGS sequence"/>
</dbReference>
<protein>
    <submittedName>
        <fullName evidence="1">17694_t:CDS:1</fullName>
    </submittedName>
</protein>
<comment type="caution">
    <text evidence="1">The sequence shown here is derived from an EMBL/GenBank/DDBJ whole genome shotgun (WGS) entry which is preliminary data.</text>
</comment>
<name>A0ACA9MSN9_9GLOM</name>
<proteinExistence type="predicted"/>
<reference evidence="1" key="1">
    <citation type="submission" date="2021-06" db="EMBL/GenBank/DDBJ databases">
        <authorList>
            <person name="Kallberg Y."/>
            <person name="Tangrot J."/>
            <person name="Rosling A."/>
        </authorList>
    </citation>
    <scope>NUCLEOTIDE SEQUENCE</scope>
    <source>
        <strain evidence="1">MA461A</strain>
    </source>
</reference>
<evidence type="ECO:0000313" key="1">
    <source>
        <dbReference type="EMBL" id="CAG8609816.1"/>
    </source>
</evidence>
<keyword evidence="2" id="KW-1185">Reference proteome</keyword>
<sequence length="181" mass="18912">MARLLLALLLVSFATFAYTTVYPVMVGQGGNTFTPQNITNLKVGDSVNFTWVNGMHSVTLSDAPAGTCVQSTSIQNSEIQAPTNVVGTSVLFNITSSTPPTVWYFCRVLQHCQGGMWGVLKLESASNSTNPSPSSAPKSPNGGSSSQPATPEKTSSANKGEISGALIIGSGLLMYFAGLFL</sequence>
<gene>
    <name evidence="1" type="ORF">RPERSI_LOCUS6262</name>
</gene>